<dbReference type="Proteomes" id="UP000268084">
    <property type="component" value="Chromosome"/>
</dbReference>
<feature type="domain" description="Putative glycogen debranching enzyme N-terminal" evidence="1">
    <location>
        <begin position="19"/>
        <end position="192"/>
    </location>
</feature>
<dbReference type="Pfam" id="PF14742">
    <property type="entry name" value="GDE_N_bis"/>
    <property type="match status" value="1"/>
</dbReference>
<keyword evidence="4" id="KW-1185">Reference proteome</keyword>
<accession>A0A3G8ZHX9</accession>
<sequence length="679" mass="72088">MTQQGLQPFLHDLVTCLAAPTVSLSGKDGQIHPVGAQGIFAADLRAIGQAVVSVSGAALEPVSHQILGAAEAEFVAVTRSVEDPTPDPIRWLRRRRKALATGCQENFVLHNAGFTDWHLTLELRLATDLADMEMVKSGLHSQPRTPVLQGTRALFAAAQTTVWVQADDADLVIEGNDVVATWNLFVPARSARSCGWSVEVADDGAAVTAPLGAAPFTAPHVMADDRRLAPLITTSIADLKGLRLCTGLAPNDEFFAAGSPWYLTLFGRDSIWAARMLLPLGTEMALGTLRTLAAYQGTSVVLDTAEEPGKIPHELRRAPSEVSHTFLPPLYYGTIDATPLWICLLHDAWRWGLADEHVRELLPAAEAALAWLANYGDSDGDGFLEYIDRSGRGLTNQGWKDSGDSVRFADGRIAEGPVALVEVQGYAYQAAIAGAALLEAFGRPGASQWLAYAARLKAAVHQSFWTSDERGSYLGIALDGHKQLVDSVTSNMGHLLGTGILDPAEAIIVADRMVDPTMATAYGLRTMSSTGGGYSELSYHCGSVWPHDTAIVIDGMTREGLIAQAAVLTEGLLTAGTAFYGRMPELFGVFDDTAALVPYSASCRPQAWSAASAAVLLQSILGLRVDVPGETMTLNPSPSAGSLSVDGLKVAGHSFGVRTSPLETTVVGDLPTFLVVKVG</sequence>
<dbReference type="EMBL" id="CP034170">
    <property type="protein sequence ID" value="AZI56969.1"/>
    <property type="molecule type" value="Genomic_DNA"/>
</dbReference>
<feature type="domain" description="Mannosylglycerate hydrolase MGH1-like glycoside hydrolase" evidence="2">
    <location>
        <begin position="335"/>
        <end position="571"/>
    </location>
</feature>
<dbReference type="InterPro" id="IPR008928">
    <property type="entry name" value="6-hairpin_glycosidase_sf"/>
</dbReference>
<name>A0A3G8ZHX9_9ACTN</name>
<dbReference type="Gene3D" id="1.50.10.10">
    <property type="match status" value="1"/>
</dbReference>
<dbReference type="RefSeq" id="WP_124797654.1">
    <property type="nucleotide sequence ID" value="NZ_CP034170.1"/>
</dbReference>
<evidence type="ECO:0000259" key="2">
    <source>
        <dbReference type="Pfam" id="PF22422"/>
    </source>
</evidence>
<dbReference type="AlphaFoldDB" id="A0A3G8ZHX9"/>
<dbReference type="KEGG" id="nak:EH165_01070"/>
<proteinExistence type="predicted"/>
<protein>
    <submittedName>
        <fullName evidence="3">Amylo-alpha-1,6-glucosidase</fullName>
    </submittedName>
</protein>
<reference evidence="3 4" key="2">
    <citation type="submission" date="2018-12" db="EMBL/GenBank/DDBJ databases">
        <title>Nakamurella antarcticus sp. nov., isolated from Antarctica South Shetland Islands soil.</title>
        <authorList>
            <person name="Peng F."/>
        </authorList>
    </citation>
    <scope>NUCLEOTIDE SEQUENCE [LARGE SCALE GENOMIC DNA]</scope>
    <source>
        <strain evidence="3 4">S14-144</strain>
    </source>
</reference>
<dbReference type="InterPro" id="IPR054491">
    <property type="entry name" value="MGH1-like_GH"/>
</dbReference>
<dbReference type="OrthoDB" id="9759959at2"/>
<dbReference type="Pfam" id="PF22422">
    <property type="entry name" value="MGH1-like_GH"/>
    <property type="match status" value="1"/>
</dbReference>
<dbReference type="GO" id="GO:0005975">
    <property type="term" value="P:carbohydrate metabolic process"/>
    <property type="evidence" value="ECO:0007669"/>
    <property type="project" value="InterPro"/>
</dbReference>
<dbReference type="InterPro" id="IPR032856">
    <property type="entry name" value="GDE_N_bis"/>
</dbReference>
<dbReference type="SUPFAM" id="SSF48208">
    <property type="entry name" value="Six-hairpin glycosidases"/>
    <property type="match status" value="1"/>
</dbReference>
<organism evidence="3 4">
    <name type="scientific">Nakamurella antarctica</name>
    <dbReference type="NCBI Taxonomy" id="1902245"/>
    <lineage>
        <taxon>Bacteria</taxon>
        <taxon>Bacillati</taxon>
        <taxon>Actinomycetota</taxon>
        <taxon>Actinomycetes</taxon>
        <taxon>Nakamurellales</taxon>
        <taxon>Nakamurellaceae</taxon>
        <taxon>Nakamurella</taxon>
    </lineage>
</organism>
<gene>
    <name evidence="3" type="ORF">EH165_01070</name>
</gene>
<evidence type="ECO:0000313" key="4">
    <source>
        <dbReference type="Proteomes" id="UP000268084"/>
    </source>
</evidence>
<evidence type="ECO:0000313" key="3">
    <source>
        <dbReference type="EMBL" id="AZI56969.1"/>
    </source>
</evidence>
<dbReference type="InterPro" id="IPR012341">
    <property type="entry name" value="6hp_glycosidase-like_sf"/>
</dbReference>
<reference evidence="3 4" key="1">
    <citation type="submission" date="2018-11" db="EMBL/GenBank/DDBJ databases">
        <authorList>
            <person name="Da X."/>
        </authorList>
    </citation>
    <scope>NUCLEOTIDE SEQUENCE [LARGE SCALE GENOMIC DNA]</scope>
    <source>
        <strain evidence="3 4">S14-144</strain>
    </source>
</reference>
<evidence type="ECO:0000259" key="1">
    <source>
        <dbReference type="Pfam" id="PF14742"/>
    </source>
</evidence>